<dbReference type="AlphaFoldDB" id="A0A0L0F4K4"/>
<dbReference type="GeneID" id="25916412"/>
<dbReference type="OrthoDB" id="2735536at2759"/>
<evidence type="ECO:0008006" key="3">
    <source>
        <dbReference type="Google" id="ProtNLM"/>
    </source>
</evidence>
<reference evidence="1 2" key="1">
    <citation type="submission" date="2011-02" db="EMBL/GenBank/DDBJ databases">
        <title>The Genome Sequence of Sphaeroforma arctica JP610.</title>
        <authorList>
            <consortium name="The Broad Institute Genome Sequencing Platform"/>
            <person name="Russ C."/>
            <person name="Cuomo C."/>
            <person name="Young S.K."/>
            <person name="Zeng Q."/>
            <person name="Gargeya S."/>
            <person name="Alvarado L."/>
            <person name="Berlin A."/>
            <person name="Chapman S.B."/>
            <person name="Chen Z."/>
            <person name="Freedman E."/>
            <person name="Gellesch M."/>
            <person name="Goldberg J."/>
            <person name="Griggs A."/>
            <person name="Gujja S."/>
            <person name="Heilman E."/>
            <person name="Heiman D."/>
            <person name="Howarth C."/>
            <person name="Mehta T."/>
            <person name="Neiman D."/>
            <person name="Pearson M."/>
            <person name="Roberts A."/>
            <person name="Saif S."/>
            <person name="Shea T."/>
            <person name="Shenoy N."/>
            <person name="Sisk P."/>
            <person name="Stolte C."/>
            <person name="Sykes S."/>
            <person name="White J."/>
            <person name="Yandava C."/>
            <person name="Burger G."/>
            <person name="Gray M.W."/>
            <person name="Holland P.W.H."/>
            <person name="King N."/>
            <person name="Lang F.B.F."/>
            <person name="Roger A.J."/>
            <person name="Ruiz-Trillo I."/>
            <person name="Haas B."/>
            <person name="Nusbaum C."/>
            <person name="Birren B."/>
        </authorList>
    </citation>
    <scope>NUCLEOTIDE SEQUENCE [LARGE SCALE GENOMIC DNA]</scope>
    <source>
        <strain evidence="1 2">JP610</strain>
    </source>
</reference>
<dbReference type="SUPFAM" id="SSF51735">
    <property type="entry name" value="NAD(P)-binding Rossmann-fold domains"/>
    <property type="match status" value="1"/>
</dbReference>
<accession>A0A0L0F4K4</accession>
<dbReference type="Gene3D" id="3.40.50.720">
    <property type="entry name" value="NAD(P)-binding Rossmann-like Domain"/>
    <property type="match status" value="1"/>
</dbReference>
<dbReference type="Proteomes" id="UP000054560">
    <property type="component" value="Unassembled WGS sequence"/>
</dbReference>
<proteinExistence type="predicted"/>
<sequence length="188" mass="21084">MQDKPYDVTCINPTITLGPVFTKVHTKASVSIIRQFMNGKTVFNVTTGYVDVEDVADGHVQALMREEAGGQRYIVNGVPDSLYMPRLGEIAQNLYPKYKIDASPFPPNWVLAAAKMGNMLPAFRRLAITDYEFNSLTKTFMFDNSKSISELGLKYHRLNETLQRSVDSMIQVGINPRLADNPHPKTSI</sequence>
<gene>
    <name evidence="1" type="ORF">SARC_15908</name>
</gene>
<evidence type="ECO:0000313" key="2">
    <source>
        <dbReference type="Proteomes" id="UP000054560"/>
    </source>
</evidence>
<keyword evidence="2" id="KW-1185">Reference proteome</keyword>
<name>A0A0L0F4K4_9EUKA</name>
<dbReference type="RefSeq" id="XP_014145453.1">
    <property type="nucleotide sequence ID" value="XM_014289978.1"/>
</dbReference>
<protein>
    <recommendedName>
        <fullName evidence="3">3-beta hydroxysteroid dehydrogenase/isomerase domain-containing protein</fullName>
    </recommendedName>
</protein>
<dbReference type="InterPro" id="IPR036291">
    <property type="entry name" value="NAD(P)-bd_dom_sf"/>
</dbReference>
<dbReference type="eggNOG" id="KOG1502">
    <property type="taxonomic scope" value="Eukaryota"/>
</dbReference>
<evidence type="ECO:0000313" key="1">
    <source>
        <dbReference type="EMBL" id="KNC71551.1"/>
    </source>
</evidence>
<dbReference type="STRING" id="667725.A0A0L0F4K4"/>
<organism evidence="1 2">
    <name type="scientific">Sphaeroforma arctica JP610</name>
    <dbReference type="NCBI Taxonomy" id="667725"/>
    <lineage>
        <taxon>Eukaryota</taxon>
        <taxon>Ichthyosporea</taxon>
        <taxon>Ichthyophonida</taxon>
        <taxon>Sphaeroforma</taxon>
    </lineage>
</organism>
<dbReference type="EMBL" id="KQ248561">
    <property type="protein sequence ID" value="KNC71551.1"/>
    <property type="molecule type" value="Genomic_DNA"/>
</dbReference>